<dbReference type="Pfam" id="PF01541">
    <property type="entry name" value="GIY-YIG"/>
    <property type="match status" value="1"/>
</dbReference>
<evidence type="ECO:0000259" key="12">
    <source>
        <dbReference type="PROSITE" id="PS50164"/>
    </source>
</evidence>
<dbReference type="Pfam" id="PF21202">
    <property type="entry name" value="SLX1_C"/>
    <property type="match status" value="1"/>
</dbReference>
<evidence type="ECO:0000256" key="8">
    <source>
        <dbReference type="ARBA" id="ARBA00023172"/>
    </source>
</evidence>
<dbReference type="AlphaFoldDB" id="A0ABD3VA51"/>
<dbReference type="PANTHER" id="PTHR20208">
    <property type="entry name" value="STRUCTURE-SPECIFIC ENDONUCLEASE SUBUNIT SLX1"/>
    <property type="match status" value="1"/>
</dbReference>
<comment type="caution">
    <text evidence="13">The sequence shown here is derived from an EMBL/GenBank/DDBJ whole genome shotgun (WGS) entry which is preliminary data.</text>
</comment>
<evidence type="ECO:0000256" key="4">
    <source>
        <dbReference type="ARBA" id="ARBA00022763"/>
    </source>
</evidence>
<keyword evidence="3 11" id="KW-0255">Endonuclease</keyword>
<dbReference type="GO" id="GO:0008270">
    <property type="term" value="F:zinc ion binding"/>
    <property type="evidence" value="ECO:0007669"/>
    <property type="project" value="UniProtKB-KW"/>
</dbReference>
<comment type="similarity">
    <text evidence="11">Belongs to the SLX1 family.</text>
</comment>
<organism evidence="13 14">
    <name type="scientific">Sinanodonta woodiana</name>
    <name type="common">Chinese pond mussel</name>
    <name type="synonym">Anodonta woodiana</name>
    <dbReference type="NCBI Taxonomy" id="1069815"/>
    <lineage>
        <taxon>Eukaryota</taxon>
        <taxon>Metazoa</taxon>
        <taxon>Spiralia</taxon>
        <taxon>Lophotrochozoa</taxon>
        <taxon>Mollusca</taxon>
        <taxon>Bivalvia</taxon>
        <taxon>Autobranchia</taxon>
        <taxon>Heteroconchia</taxon>
        <taxon>Palaeoheterodonta</taxon>
        <taxon>Unionida</taxon>
        <taxon>Unionoidea</taxon>
        <taxon>Unionidae</taxon>
        <taxon>Unioninae</taxon>
        <taxon>Sinanodonta</taxon>
    </lineage>
</organism>
<keyword evidence="4 11" id="KW-0227">DNA damage</keyword>
<comment type="caution">
    <text evidence="11">Lacks conserved residue(s) required for the propagation of feature annotation.</text>
</comment>
<dbReference type="InterPro" id="IPR013083">
    <property type="entry name" value="Znf_RING/FYVE/PHD"/>
</dbReference>
<evidence type="ECO:0000313" key="13">
    <source>
        <dbReference type="EMBL" id="KAL3857425.1"/>
    </source>
</evidence>
<dbReference type="SUPFAM" id="SSF82771">
    <property type="entry name" value="GIY-YIG endonuclease"/>
    <property type="match status" value="1"/>
</dbReference>
<evidence type="ECO:0000256" key="7">
    <source>
        <dbReference type="ARBA" id="ARBA00022833"/>
    </source>
</evidence>
<keyword evidence="8 11" id="KW-0233">DNA recombination</keyword>
<evidence type="ECO:0000256" key="3">
    <source>
        <dbReference type="ARBA" id="ARBA00022759"/>
    </source>
</evidence>
<dbReference type="GO" id="GO:0016787">
    <property type="term" value="F:hydrolase activity"/>
    <property type="evidence" value="ECO:0007669"/>
    <property type="project" value="UniProtKB-KW"/>
</dbReference>
<dbReference type="HAMAP" id="MF_03100">
    <property type="entry name" value="Endonuc_su_Slx1"/>
    <property type="match status" value="1"/>
</dbReference>
<keyword evidence="10 11" id="KW-0539">Nucleus</keyword>
<comment type="cofactor">
    <cofactor evidence="11">
        <name>a divalent metal cation</name>
        <dbReference type="ChEBI" id="CHEBI:60240"/>
    </cofactor>
</comment>
<keyword evidence="5" id="KW-0863">Zinc-finger</keyword>
<dbReference type="GO" id="GO:0033557">
    <property type="term" value="C:Slx1-Slx4 complex"/>
    <property type="evidence" value="ECO:0007669"/>
    <property type="project" value="UniProtKB-UniRule"/>
</dbReference>
<comment type="subunit">
    <text evidence="11">Forms a heterodimer with a member of the SLX4 family.</text>
</comment>
<dbReference type="InterPro" id="IPR027520">
    <property type="entry name" value="Slx1"/>
</dbReference>
<dbReference type="FunFam" id="3.40.1440.10:FF:000008">
    <property type="entry name" value="Structure-specific endonuclease subunit SLX1 homolog"/>
    <property type="match status" value="1"/>
</dbReference>
<dbReference type="Proteomes" id="UP001634394">
    <property type="component" value="Unassembled WGS sequence"/>
</dbReference>
<dbReference type="GO" id="GO:0004520">
    <property type="term" value="F:DNA endonuclease activity"/>
    <property type="evidence" value="ECO:0007669"/>
    <property type="project" value="UniProtKB-UniRule"/>
</dbReference>
<dbReference type="GO" id="GO:0006281">
    <property type="term" value="P:DNA repair"/>
    <property type="evidence" value="ECO:0007669"/>
    <property type="project" value="UniProtKB-UniRule"/>
</dbReference>
<reference evidence="13 14" key="1">
    <citation type="submission" date="2024-11" db="EMBL/GenBank/DDBJ databases">
        <title>Chromosome-level genome assembly of the freshwater bivalve Anodonta woodiana.</title>
        <authorList>
            <person name="Chen X."/>
        </authorList>
    </citation>
    <scope>NUCLEOTIDE SEQUENCE [LARGE SCALE GENOMIC DNA]</scope>
    <source>
        <strain evidence="13">MN2024</strain>
        <tissue evidence="13">Gills</tissue>
    </source>
</reference>
<dbReference type="PROSITE" id="PS50164">
    <property type="entry name" value="GIY_YIG"/>
    <property type="match status" value="1"/>
</dbReference>
<sequence length="294" mass="33871">MVQEVENFFGVYLLYNVNPQYKGRTYIGYTVNPNRRIRQHNLGKRAGGACRTDGKGPWEMALIVHGFPNDVSALRFEWAWQHPEKSRRLKHITRKQKKESAFDFRFRILSEMLRTGPWNRLTLTIRWLKQNYHRDFSPSLTPPLHMPIAYGPVISKKVTEMKKTEVDLKDKSSELEDDDDDLISMSQATGAAPRCSVCFKRMQDTDTVLTCYHPKCQLKVHIICLSQKFLSADTISGLDHILPVSGSCPCCQQPVLWGDLIRHKQGCYQNLSQNADSDDMEADHWADELQTQVI</sequence>
<evidence type="ECO:0000256" key="1">
    <source>
        <dbReference type="ARBA" id="ARBA00022722"/>
    </source>
</evidence>
<evidence type="ECO:0000256" key="9">
    <source>
        <dbReference type="ARBA" id="ARBA00023204"/>
    </source>
</evidence>
<keyword evidence="2" id="KW-0479">Metal-binding</keyword>
<dbReference type="EC" id="3.1.-.-" evidence="11"/>
<feature type="domain" description="GIY-YIG" evidence="12">
    <location>
        <begin position="7"/>
        <end position="92"/>
    </location>
</feature>
<evidence type="ECO:0000256" key="10">
    <source>
        <dbReference type="ARBA" id="ARBA00023242"/>
    </source>
</evidence>
<dbReference type="InterPro" id="IPR048749">
    <property type="entry name" value="SLX1_C"/>
</dbReference>
<evidence type="ECO:0000256" key="2">
    <source>
        <dbReference type="ARBA" id="ARBA00022723"/>
    </source>
</evidence>
<keyword evidence="7" id="KW-0862">Zinc</keyword>
<dbReference type="InterPro" id="IPR050381">
    <property type="entry name" value="SLX1_endonuclease"/>
</dbReference>
<keyword evidence="6 11" id="KW-0378">Hydrolase</keyword>
<evidence type="ECO:0000313" key="14">
    <source>
        <dbReference type="Proteomes" id="UP001634394"/>
    </source>
</evidence>
<evidence type="ECO:0000256" key="11">
    <source>
        <dbReference type="HAMAP-Rule" id="MF_03100"/>
    </source>
</evidence>
<dbReference type="Gene3D" id="3.40.1440.10">
    <property type="entry name" value="GIY-YIG endonuclease"/>
    <property type="match status" value="1"/>
</dbReference>
<dbReference type="GO" id="GO:0006310">
    <property type="term" value="P:DNA recombination"/>
    <property type="evidence" value="ECO:0007669"/>
    <property type="project" value="UniProtKB-UniRule"/>
</dbReference>
<accession>A0ABD3VA51</accession>
<keyword evidence="14" id="KW-1185">Reference proteome</keyword>
<proteinExistence type="inferred from homology"/>
<dbReference type="PANTHER" id="PTHR20208:SF10">
    <property type="entry name" value="STRUCTURE-SPECIFIC ENDONUCLEASE SUBUNIT SLX1"/>
    <property type="match status" value="1"/>
</dbReference>
<dbReference type="InterPro" id="IPR000305">
    <property type="entry name" value="GIY-YIG_endonuc"/>
</dbReference>
<keyword evidence="9 11" id="KW-0234">DNA repair</keyword>
<gene>
    <name evidence="13" type="ORF">ACJMK2_012097</name>
</gene>
<evidence type="ECO:0000256" key="5">
    <source>
        <dbReference type="ARBA" id="ARBA00022771"/>
    </source>
</evidence>
<comment type="function">
    <text evidence="11">Catalytic subunit of a heterodimeric structure-specific endonuclease that resolves DNA secondary structures generated during DNA repair and recombination. Has endonuclease activity towards branched DNA substrates, introducing single-strand cuts in duplex DNA close to junctions with ss-DNA.</text>
</comment>
<name>A0ABD3VA51_SINWO</name>
<protein>
    <recommendedName>
        <fullName evidence="11">Structure-specific endonuclease subunit SLX1 homolog</fullName>
        <ecNumber evidence="11">3.1.-.-</ecNumber>
    </recommendedName>
</protein>
<comment type="subcellular location">
    <subcellularLocation>
        <location evidence="11">Nucleus</location>
    </subcellularLocation>
</comment>
<evidence type="ECO:0000256" key="6">
    <source>
        <dbReference type="ARBA" id="ARBA00022801"/>
    </source>
</evidence>
<dbReference type="CDD" id="cd10455">
    <property type="entry name" value="GIY-YIG_SLX1"/>
    <property type="match status" value="1"/>
</dbReference>
<dbReference type="InterPro" id="IPR035901">
    <property type="entry name" value="GIY-YIG_endonuc_sf"/>
</dbReference>
<keyword evidence="1 11" id="KW-0540">Nuclease</keyword>
<dbReference type="EMBL" id="JBJQND010000013">
    <property type="protein sequence ID" value="KAL3857425.1"/>
    <property type="molecule type" value="Genomic_DNA"/>
</dbReference>
<dbReference type="Gene3D" id="3.30.40.10">
    <property type="entry name" value="Zinc/RING finger domain, C3HC4 (zinc finger)"/>
    <property type="match status" value="1"/>
</dbReference>